<evidence type="ECO:0000256" key="2">
    <source>
        <dbReference type="ARBA" id="ARBA00023015"/>
    </source>
</evidence>
<dbReference type="InterPro" id="IPR014284">
    <property type="entry name" value="RNA_pol_sigma-70_dom"/>
</dbReference>
<dbReference type="NCBIfam" id="TIGR02937">
    <property type="entry name" value="sigma70-ECF"/>
    <property type="match status" value="1"/>
</dbReference>
<evidence type="ECO:0000313" key="7">
    <source>
        <dbReference type="EMBL" id="MCP2314160.1"/>
    </source>
</evidence>
<dbReference type="InterPro" id="IPR036388">
    <property type="entry name" value="WH-like_DNA-bd_sf"/>
</dbReference>
<reference evidence="7 8" key="1">
    <citation type="submission" date="2022-06" db="EMBL/GenBank/DDBJ databases">
        <title>Sequencing the genomes of 1000 actinobacteria strains.</title>
        <authorList>
            <person name="Klenk H.-P."/>
        </authorList>
    </citation>
    <scope>NUCLEOTIDE SEQUENCE [LARGE SCALE GENOMIC DNA]</scope>
    <source>
        <strain evidence="7 8">DSM 41656</strain>
    </source>
</reference>
<accession>A0ABT1J9P8</accession>
<sequence length="190" mass="21736">MNHDGRDGDQEPGDHQPLVSIAFDAFFEQYHQRYLDYARAQLTLSEPEQIQDLVEDVFADLGAKWDQVLTRSHPVGYAWGLLRFMVETERRQRGEVLMLIEKTLFMNAANRATRPVFEALEDGLGIYHAISRLPERQYDALLFTRFLEYSTADTAAVMGINPGTVRVLVHQAHSKLRKLTLLAVSESDEE</sequence>
<dbReference type="InterPro" id="IPR039425">
    <property type="entry name" value="RNA_pol_sigma-70-like"/>
</dbReference>
<dbReference type="InterPro" id="IPR013324">
    <property type="entry name" value="RNA_pol_sigma_r3/r4-like"/>
</dbReference>
<gene>
    <name evidence="7" type="ORF">FHR36_007359</name>
</gene>
<dbReference type="Proteomes" id="UP001206483">
    <property type="component" value="Unassembled WGS sequence"/>
</dbReference>
<dbReference type="InterPro" id="IPR013249">
    <property type="entry name" value="RNA_pol_sigma70_r4_t2"/>
</dbReference>
<evidence type="ECO:0000256" key="3">
    <source>
        <dbReference type="ARBA" id="ARBA00023082"/>
    </source>
</evidence>
<dbReference type="RefSeq" id="WP_253804492.1">
    <property type="nucleotide sequence ID" value="NZ_BAAAUB010000015.1"/>
</dbReference>
<dbReference type="Gene3D" id="1.10.10.10">
    <property type="entry name" value="Winged helix-like DNA-binding domain superfamily/Winged helix DNA-binding domain"/>
    <property type="match status" value="1"/>
</dbReference>
<evidence type="ECO:0000313" key="8">
    <source>
        <dbReference type="Proteomes" id="UP001206483"/>
    </source>
</evidence>
<dbReference type="CDD" id="cd06171">
    <property type="entry name" value="Sigma70_r4"/>
    <property type="match status" value="1"/>
</dbReference>
<dbReference type="SUPFAM" id="SSF88659">
    <property type="entry name" value="Sigma3 and sigma4 domains of RNA polymerase sigma factors"/>
    <property type="match status" value="1"/>
</dbReference>
<keyword evidence="8" id="KW-1185">Reference proteome</keyword>
<protein>
    <submittedName>
        <fullName evidence="7">RNA polymerase sigma-70 factor (ECF subfamily)</fullName>
    </submittedName>
</protein>
<feature type="domain" description="RNA polymerase sigma factor 70 region 4 type 2" evidence="6">
    <location>
        <begin position="126"/>
        <end position="175"/>
    </location>
</feature>
<keyword evidence="4" id="KW-0238">DNA-binding</keyword>
<evidence type="ECO:0000256" key="4">
    <source>
        <dbReference type="ARBA" id="ARBA00023125"/>
    </source>
</evidence>
<dbReference type="PANTHER" id="PTHR43133">
    <property type="entry name" value="RNA POLYMERASE ECF-TYPE SIGMA FACTO"/>
    <property type="match status" value="1"/>
</dbReference>
<comment type="similarity">
    <text evidence="1">Belongs to the sigma-70 factor family. ECF subfamily.</text>
</comment>
<evidence type="ECO:0000259" key="6">
    <source>
        <dbReference type="Pfam" id="PF08281"/>
    </source>
</evidence>
<dbReference type="Pfam" id="PF08281">
    <property type="entry name" value="Sigma70_r4_2"/>
    <property type="match status" value="1"/>
</dbReference>
<keyword evidence="2" id="KW-0805">Transcription regulation</keyword>
<dbReference type="PANTHER" id="PTHR43133:SF8">
    <property type="entry name" value="RNA POLYMERASE SIGMA FACTOR HI_1459-RELATED"/>
    <property type="match status" value="1"/>
</dbReference>
<dbReference type="Gene3D" id="1.10.1740.10">
    <property type="match status" value="1"/>
</dbReference>
<keyword evidence="5" id="KW-0804">Transcription</keyword>
<keyword evidence="3" id="KW-0731">Sigma factor</keyword>
<comment type="caution">
    <text evidence="7">The sequence shown here is derived from an EMBL/GenBank/DDBJ whole genome shotgun (WGS) entry which is preliminary data.</text>
</comment>
<dbReference type="EMBL" id="JAMZDX010000008">
    <property type="protein sequence ID" value="MCP2314160.1"/>
    <property type="molecule type" value="Genomic_DNA"/>
</dbReference>
<evidence type="ECO:0000256" key="5">
    <source>
        <dbReference type="ARBA" id="ARBA00023163"/>
    </source>
</evidence>
<evidence type="ECO:0000256" key="1">
    <source>
        <dbReference type="ARBA" id="ARBA00010641"/>
    </source>
</evidence>
<organism evidence="7 8">
    <name type="scientific">Kitasatospora paracochleata</name>
    <dbReference type="NCBI Taxonomy" id="58354"/>
    <lineage>
        <taxon>Bacteria</taxon>
        <taxon>Bacillati</taxon>
        <taxon>Actinomycetota</taxon>
        <taxon>Actinomycetes</taxon>
        <taxon>Kitasatosporales</taxon>
        <taxon>Streptomycetaceae</taxon>
        <taxon>Kitasatospora</taxon>
    </lineage>
</organism>
<proteinExistence type="inferred from homology"/>
<name>A0ABT1J9P8_9ACTN</name>